<evidence type="ECO:0000313" key="2">
    <source>
        <dbReference type="EMBL" id="MCH5598360.1"/>
    </source>
</evidence>
<keyword evidence="1" id="KW-0472">Membrane</keyword>
<gene>
    <name evidence="2" type="ORF">MKP09_10780</name>
</gene>
<dbReference type="RefSeq" id="WP_240828609.1">
    <property type="nucleotide sequence ID" value="NZ_JAKWBL010000001.1"/>
</dbReference>
<evidence type="ECO:0008006" key="4">
    <source>
        <dbReference type="Google" id="ProtNLM"/>
    </source>
</evidence>
<protein>
    <recommendedName>
        <fullName evidence="4">Lycopene cyclase domain-containing protein</fullName>
    </recommendedName>
</protein>
<comment type="caution">
    <text evidence="2">The sequence shown here is derived from an EMBL/GenBank/DDBJ whole genome shotgun (WGS) entry which is preliminary data.</text>
</comment>
<feature type="transmembrane region" description="Helical" evidence="1">
    <location>
        <begin position="30"/>
        <end position="51"/>
    </location>
</feature>
<evidence type="ECO:0000313" key="3">
    <source>
        <dbReference type="Proteomes" id="UP001202248"/>
    </source>
</evidence>
<sequence>MEDVLRIHQGLGLFLYDALGMTTGQRGGKIMELFAAAFLGFIFVAPALQAYKTGDAIFKKHSRAMLLLLALFLFCAVVIDQLHRLTLIQYNWKYNVVFGMLEDGGELITESLLTGYLLSIALKQKADNS</sequence>
<feature type="transmembrane region" description="Helical" evidence="1">
    <location>
        <begin position="63"/>
        <end position="83"/>
    </location>
</feature>
<keyword evidence="1" id="KW-0812">Transmembrane</keyword>
<name>A0ABS9SJ70_9BACT</name>
<proteinExistence type="predicted"/>
<dbReference type="Proteomes" id="UP001202248">
    <property type="component" value="Unassembled WGS sequence"/>
</dbReference>
<accession>A0ABS9SJ70</accession>
<dbReference type="EMBL" id="JAKWBL010000001">
    <property type="protein sequence ID" value="MCH5598360.1"/>
    <property type="molecule type" value="Genomic_DNA"/>
</dbReference>
<keyword evidence="3" id="KW-1185">Reference proteome</keyword>
<organism evidence="2 3">
    <name type="scientific">Niabella ginsengisoli</name>
    <dbReference type="NCBI Taxonomy" id="522298"/>
    <lineage>
        <taxon>Bacteria</taxon>
        <taxon>Pseudomonadati</taxon>
        <taxon>Bacteroidota</taxon>
        <taxon>Chitinophagia</taxon>
        <taxon>Chitinophagales</taxon>
        <taxon>Chitinophagaceae</taxon>
        <taxon>Niabella</taxon>
    </lineage>
</organism>
<keyword evidence="1" id="KW-1133">Transmembrane helix</keyword>
<reference evidence="2 3" key="1">
    <citation type="submission" date="2022-02" db="EMBL/GenBank/DDBJ databases">
        <authorList>
            <person name="Min J."/>
        </authorList>
    </citation>
    <scope>NUCLEOTIDE SEQUENCE [LARGE SCALE GENOMIC DNA]</scope>
    <source>
        <strain evidence="2 3">GR10-1</strain>
    </source>
</reference>
<evidence type="ECO:0000256" key="1">
    <source>
        <dbReference type="SAM" id="Phobius"/>
    </source>
</evidence>